<evidence type="ECO:0000256" key="3">
    <source>
        <dbReference type="ARBA" id="ARBA00022692"/>
    </source>
</evidence>
<dbReference type="PANTHER" id="PTHR22911">
    <property type="entry name" value="ACYL-MALONYL CONDENSING ENZYME-RELATED"/>
    <property type="match status" value="1"/>
</dbReference>
<dbReference type="RefSeq" id="WP_015499465.1">
    <property type="nucleotide sequence ID" value="NC_020911.1"/>
</dbReference>
<comment type="subcellular location">
    <subcellularLocation>
        <location evidence="1">Membrane</location>
        <topology evidence="1">Multi-pass membrane protein</topology>
    </subcellularLocation>
</comment>
<evidence type="ECO:0000256" key="4">
    <source>
        <dbReference type="ARBA" id="ARBA00022989"/>
    </source>
</evidence>
<evidence type="ECO:0000256" key="5">
    <source>
        <dbReference type="ARBA" id="ARBA00023136"/>
    </source>
</evidence>
<evidence type="ECO:0000313" key="8">
    <source>
        <dbReference type="Proteomes" id="UP000005307"/>
    </source>
</evidence>
<dbReference type="Proteomes" id="UP000005307">
    <property type="component" value="Chromosome"/>
</dbReference>
<accession>M9R499</accession>
<feature type="domain" description="EamA" evidence="6">
    <location>
        <begin position="164"/>
        <end position="295"/>
    </location>
</feature>
<comment type="similarity">
    <text evidence="2">Belongs to the drug/metabolite transporter (DMT) superfamily. 10 TMS drug/metabolite exporter (DME) (TC 2.A.7.3) family.</text>
</comment>
<keyword evidence="8" id="KW-1185">Reference proteome</keyword>
<name>M9R499_9RHOB</name>
<gene>
    <name evidence="7" type="ORF">OAN307_c17690</name>
</gene>
<dbReference type="InterPro" id="IPR037185">
    <property type="entry name" value="EmrE-like"/>
</dbReference>
<evidence type="ECO:0000313" key="7">
    <source>
        <dbReference type="EMBL" id="AGI67434.1"/>
    </source>
</evidence>
<dbReference type="Pfam" id="PF00892">
    <property type="entry name" value="EamA"/>
    <property type="match status" value="2"/>
</dbReference>
<dbReference type="OrthoDB" id="9812899at2"/>
<dbReference type="GO" id="GO:0016020">
    <property type="term" value="C:membrane"/>
    <property type="evidence" value="ECO:0007669"/>
    <property type="project" value="UniProtKB-SubCell"/>
</dbReference>
<proteinExistence type="inferred from homology"/>
<dbReference type="PANTHER" id="PTHR22911:SF6">
    <property type="entry name" value="SOLUTE CARRIER FAMILY 35 MEMBER G1"/>
    <property type="match status" value="1"/>
</dbReference>
<dbReference type="STRING" id="391626.OAN307_c17690"/>
<sequence>MADVRKKPVIPTGSVTLAVVLSLVSLVFFDLMGLVIKRLSADYGAAELSAYRNIFGLVPSFIALWSSPAWHRSGRRLRVRQWGLICARGLIVTFAQLMFYLSLGLIAFASATTISYSSGLFMTAFAVLLLGERVGLIRWVAVLIGFVGVVMVIGPRRETFILASLLPLGAAALYALTGVTARLIDEEVPSTLVNLYSTGFAVVGSVVLALLLGGFSTVQSASDLAWIVAMGGFGGTAVLLLIVSFRMTEQSNLAPFSYFGIPMAFFFGWVFFGEAPIQDLFPGSILIVVGGVLVVWRERRRNKPA</sequence>
<dbReference type="EMBL" id="CP003740">
    <property type="protein sequence ID" value="AGI67434.1"/>
    <property type="molecule type" value="Genomic_DNA"/>
</dbReference>
<evidence type="ECO:0000256" key="2">
    <source>
        <dbReference type="ARBA" id="ARBA00009853"/>
    </source>
</evidence>
<dbReference type="KEGG" id="oat:OAN307_c17690"/>
<dbReference type="InterPro" id="IPR000620">
    <property type="entry name" value="EamA_dom"/>
</dbReference>
<reference evidence="7 8" key="1">
    <citation type="journal article" date="2013" name="PLoS ONE">
        <title>Poles Apart: Arctic and Antarctic Octadecabacter strains Share High Genome Plasticity and a New Type of Xanthorhodopsin.</title>
        <authorList>
            <person name="Vollmers J."/>
            <person name="Voget S."/>
            <person name="Dietrich S."/>
            <person name="Gollnow K."/>
            <person name="Smits M."/>
            <person name="Meyer K."/>
            <person name="Brinkhoff T."/>
            <person name="Simon M."/>
            <person name="Daniel R."/>
        </authorList>
    </citation>
    <scope>NUCLEOTIDE SEQUENCE [LARGE SCALE GENOMIC DNA]</scope>
    <source>
        <strain evidence="7 8">307</strain>
    </source>
</reference>
<evidence type="ECO:0000256" key="1">
    <source>
        <dbReference type="ARBA" id="ARBA00004141"/>
    </source>
</evidence>
<keyword evidence="3" id="KW-0812">Transmembrane</keyword>
<feature type="domain" description="EamA" evidence="6">
    <location>
        <begin position="17"/>
        <end position="153"/>
    </location>
</feature>
<protein>
    <recommendedName>
        <fullName evidence="6">EamA domain-containing protein</fullName>
    </recommendedName>
</protein>
<keyword evidence="4" id="KW-1133">Transmembrane helix</keyword>
<dbReference type="eggNOG" id="COG0697">
    <property type="taxonomic scope" value="Bacteria"/>
</dbReference>
<dbReference type="AlphaFoldDB" id="M9R499"/>
<dbReference type="SUPFAM" id="SSF103481">
    <property type="entry name" value="Multidrug resistance efflux transporter EmrE"/>
    <property type="match status" value="2"/>
</dbReference>
<dbReference type="HOGENOM" id="CLU_032828_2_3_5"/>
<evidence type="ECO:0000259" key="6">
    <source>
        <dbReference type="Pfam" id="PF00892"/>
    </source>
</evidence>
<organism evidence="7 8">
    <name type="scientific">Octadecabacter antarcticus 307</name>
    <dbReference type="NCBI Taxonomy" id="391626"/>
    <lineage>
        <taxon>Bacteria</taxon>
        <taxon>Pseudomonadati</taxon>
        <taxon>Pseudomonadota</taxon>
        <taxon>Alphaproteobacteria</taxon>
        <taxon>Rhodobacterales</taxon>
        <taxon>Roseobacteraceae</taxon>
        <taxon>Octadecabacter</taxon>
    </lineage>
</organism>
<keyword evidence="5" id="KW-0472">Membrane</keyword>